<evidence type="ECO:0000256" key="3">
    <source>
        <dbReference type="ARBA" id="ARBA00022692"/>
    </source>
</evidence>
<dbReference type="GO" id="GO:0016020">
    <property type="term" value="C:membrane"/>
    <property type="evidence" value="ECO:0007669"/>
    <property type="project" value="UniProtKB-SubCell"/>
</dbReference>
<comment type="subcellular location">
    <subcellularLocation>
        <location evidence="1">Membrane</location>
        <topology evidence="1">Multi-pass membrane protein</topology>
    </subcellularLocation>
</comment>
<dbReference type="OMA" id="ATQCWVA"/>
<dbReference type="PANTHER" id="PTHR31733">
    <property type="entry name" value="RIBONUCLEASE KAPPA"/>
    <property type="match status" value="1"/>
</dbReference>
<dbReference type="EMBL" id="GAPW01006553">
    <property type="protein sequence ID" value="JAC07045.1"/>
    <property type="molecule type" value="mRNA"/>
</dbReference>
<reference evidence="7" key="1">
    <citation type="journal article" date="2014" name="PLoS Negl. Trop. Dis.">
        <title>Identification and characterization of seminal fluid proteins in the Asian tiger mosquito, Aedes albopictus.</title>
        <authorList>
            <person name="Boes K.E."/>
            <person name="Ribeiro J.M."/>
            <person name="Wong A."/>
            <person name="Harrington L.C."/>
            <person name="Wolfner M.F."/>
            <person name="Sirot L.K."/>
        </authorList>
    </citation>
    <scope>NUCLEOTIDE SEQUENCE</scope>
    <source>
        <tissue evidence="7">Reproductive organs</tissue>
    </source>
</reference>
<keyword evidence="4 6" id="KW-1133">Transmembrane helix</keyword>
<keyword evidence="5 6" id="KW-0472">Membrane</keyword>
<feature type="transmembrane region" description="Helical" evidence="6">
    <location>
        <begin position="69"/>
        <end position="88"/>
    </location>
</feature>
<evidence type="ECO:0000313" key="8">
    <source>
        <dbReference type="EnsemblMetazoa" id="AALFPA23_004638.P5696"/>
    </source>
</evidence>
<comment type="similarity">
    <text evidence="2">Belongs to the RNase K family.</text>
</comment>
<keyword evidence="3 6" id="KW-0812">Transmembrane</keyword>
<organism evidence="7">
    <name type="scientific">Aedes albopictus</name>
    <name type="common">Asian tiger mosquito</name>
    <name type="synonym">Stegomyia albopicta</name>
    <dbReference type="NCBI Taxonomy" id="7160"/>
    <lineage>
        <taxon>Eukaryota</taxon>
        <taxon>Metazoa</taxon>
        <taxon>Ecdysozoa</taxon>
        <taxon>Arthropoda</taxon>
        <taxon>Hexapoda</taxon>
        <taxon>Insecta</taxon>
        <taxon>Pterygota</taxon>
        <taxon>Neoptera</taxon>
        <taxon>Endopterygota</taxon>
        <taxon>Diptera</taxon>
        <taxon>Nematocera</taxon>
        <taxon>Culicoidea</taxon>
        <taxon>Culicidae</taxon>
        <taxon>Culicinae</taxon>
        <taxon>Aedini</taxon>
        <taxon>Aedes</taxon>
        <taxon>Stegomyia</taxon>
    </lineage>
</organism>
<protein>
    <submittedName>
        <fullName evidence="7">Putative salivary secreted ribonuclease</fullName>
    </submittedName>
</protein>
<evidence type="ECO:0000313" key="7">
    <source>
        <dbReference type="EMBL" id="JAC07044.1"/>
    </source>
</evidence>
<reference evidence="8" key="3">
    <citation type="submission" date="2025-05" db="UniProtKB">
        <authorList>
            <consortium name="EnsemblMetazoa"/>
        </authorList>
    </citation>
    <scope>IDENTIFICATION</scope>
    <source>
        <strain evidence="8">Foshan</strain>
    </source>
</reference>
<evidence type="ECO:0000256" key="4">
    <source>
        <dbReference type="ARBA" id="ARBA00022989"/>
    </source>
</evidence>
<evidence type="ECO:0000256" key="2">
    <source>
        <dbReference type="ARBA" id="ARBA00008458"/>
    </source>
</evidence>
<dbReference type="VEuPathDB" id="VectorBase:AALFPA_054449"/>
<feature type="transmembrane region" description="Helical" evidence="6">
    <location>
        <begin position="12"/>
        <end position="32"/>
    </location>
</feature>
<dbReference type="VEuPathDB" id="VectorBase:AALC636_014363"/>
<evidence type="ECO:0000256" key="5">
    <source>
        <dbReference type="ARBA" id="ARBA00023136"/>
    </source>
</evidence>
<dbReference type="OrthoDB" id="67317at2759"/>
<evidence type="ECO:0000313" key="9">
    <source>
        <dbReference type="Proteomes" id="UP000069940"/>
    </source>
</evidence>
<dbReference type="GO" id="GO:0004521">
    <property type="term" value="F:RNA endonuclease activity"/>
    <property type="evidence" value="ECO:0007669"/>
    <property type="project" value="InterPro"/>
</dbReference>
<dbReference type="AlphaFoldDB" id="A0A023EEH7"/>
<dbReference type="Proteomes" id="UP000069940">
    <property type="component" value="Unassembled WGS sequence"/>
</dbReference>
<sequence length="95" mass="10569">MPICGPKLSLCGLIVSVWGIIQLLLMGVFYYIHSVALIEDLPLEEHYDTPQEFYAAADVAYSQNAYNCWIAACIYVLTLVVSGQQFYANSRTTVA</sequence>
<evidence type="ECO:0000256" key="6">
    <source>
        <dbReference type="SAM" id="Phobius"/>
    </source>
</evidence>
<dbReference type="EMBL" id="GAPW01006554">
    <property type="protein sequence ID" value="JAC07044.1"/>
    <property type="molecule type" value="mRNA"/>
</dbReference>
<name>A0A023EEH7_AEDAL</name>
<dbReference type="STRING" id="7160.A0A023EEH7"/>
<dbReference type="VEuPathDB" id="VectorBase:AALC636_012058"/>
<evidence type="ECO:0000256" key="1">
    <source>
        <dbReference type="ARBA" id="ARBA00004141"/>
    </source>
</evidence>
<dbReference type="VEuPathDB" id="VectorBase:AALF022120"/>
<dbReference type="InterPro" id="IPR026770">
    <property type="entry name" value="RNase_K"/>
</dbReference>
<accession>A0A023EEH7</accession>
<dbReference type="EMBL" id="GAPW01006551">
    <property type="protein sequence ID" value="JAC07047.1"/>
    <property type="molecule type" value="mRNA"/>
</dbReference>
<proteinExistence type="evidence at transcript level"/>
<dbReference type="EnsemblMetazoa" id="AALFPA23_004638.R5696">
    <property type="protein sequence ID" value="AALFPA23_004638.P5696"/>
    <property type="gene ID" value="AALFPA23_004638"/>
</dbReference>
<reference evidence="9" key="2">
    <citation type="journal article" date="2015" name="Proc. Natl. Acad. Sci. U.S.A.">
        <title>Genome sequence of the Asian Tiger mosquito, Aedes albopictus, reveals insights into its biology, genetics, and evolution.</title>
        <authorList>
            <person name="Chen X.G."/>
            <person name="Jiang X."/>
            <person name="Gu J."/>
            <person name="Xu M."/>
            <person name="Wu Y."/>
            <person name="Deng Y."/>
            <person name="Zhang C."/>
            <person name="Bonizzoni M."/>
            <person name="Dermauw W."/>
            <person name="Vontas J."/>
            <person name="Armbruster P."/>
            <person name="Huang X."/>
            <person name="Yang Y."/>
            <person name="Zhang H."/>
            <person name="He W."/>
            <person name="Peng H."/>
            <person name="Liu Y."/>
            <person name="Wu K."/>
            <person name="Chen J."/>
            <person name="Lirakis M."/>
            <person name="Topalis P."/>
            <person name="Van Leeuwen T."/>
            <person name="Hall A.B."/>
            <person name="Jiang X."/>
            <person name="Thorpe C."/>
            <person name="Mueller R.L."/>
            <person name="Sun C."/>
            <person name="Waterhouse R.M."/>
            <person name="Yan G."/>
            <person name="Tu Z.J."/>
            <person name="Fang X."/>
            <person name="James A.A."/>
        </authorList>
    </citation>
    <scope>NUCLEOTIDE SEQUENCE [LARGE SCALE GENOMIC DNA]</scope>
    <source>
        <strain evidence="9">Foshan</strain>
    </source>
</reference>
<keyword evidence="9" id="KW-1185">Reference proteome</keyword>
<dbReference type="VEuPathDB" id="VectorBase:AALFPA_063043"/>